<dbReference type="Proteomes" id="UP001156193">
    <property type="component" value="Segment"/>
</dbReference>
<evidence type="ECO:0000313" key="3">
    <source>
        <dbReference type="Proteomes" id="UP001156193"/>
    </source>
</evidence>
<proteinExistence type="predicted"/>
<dbReference type="EMBL" id="OP413838">
    <property type="protein sequence ID" value="UYL64826.1"/>
    <property type="molecule type" value="Genomic_DNA"/>
</dbReference>
<dbReference type="Gene3D" id="2.60.120.560">
    <property type="entry name" value="Exo-inulinase, domain 1"/>
    <property type="match status" value="1"/>
</dbReference>
<evidence type="ECO:0000259" key="1">
    <source>
        <dbReference type="Pfam" id="PF10102"/>
    </source>
</evidence>
<dbReference type="InterPro" id="IPR018765">
    <property type="entry name" value="DUF2341"/>
</dbReference>
<protein>
    <recommendedName>
        <fullName evidence="1">DUF2341 domain-containing protein</fullName>
    </recommendedName>
</protein>
<dbReference type="Pfam" id="PF10102">
    <property type="entry name" value="DUF2341"/>
    <property type="match status" value="1"/>
</dbReference>
<dbReference type="SUPFAM" id="SSF49899">
    <property type="entry name" value="Concanavalin A-like lectins/glucanases"/>
    <property type="match status" value="1"/>
</dbReference>
<organism evidence="2 3">
    <name type="scientific">Methanophagales virus PBV299</name>
    <dbReference type="NCBI Taxonomy" id="2987730"/>
    <lineage>
        <taxon>Viruses</taxon>
        <taxon>Duplodnaviria</taxon>
        <taxon>Heunggongvirae</taxon>
        <taxon>Uroviricota</taxon>
        <taxon>Caudoviricetes</taxon>
        <taxon>Nakonvirales</taxon>
        <taxon>Ahpuchviridae</taxon>
        <taxon>Kisinvirus</taxon>
        <taxon>Kisinvirus pescaderoense</taxon>
    </lineage>
</organism>
<evidence type="ECO:0000313" key="2">
    <source>
        <dbReference type="EMBL" id="UYL64826.1"/>
    </source>
</evidence>
<dbReference type="InterPro" id="IPR013320">
    <property type="entry name" value="ConA-like_dom_sf"/>
</dbReference>
<feature type="domain" description="DUF2341" evidence="1">
    <location>
        <begin position="58"/>
        <end position="136"/>
    </location>
</feature>
<gene>
    <name evidence="2" type="ORF">OFDIEDLO_00030</name>
</gene>
<keyword evidence="3" id="KW-1185">Reference proteome</keyword>
<sequence>MMIELPQRCFIGRVNPKWFARVRPLYLNYTGSEVLTDYQVKCVFTHADIPFGKLRADKQDLLFVDSNNEAIPYWLEEANASKIVVWLKFHKIETGKEVFWLYFGNSRFSGPSSGDEIFIFFDDFEGTSLDANKWNTYNDGGSYSVSNSMVRVTGYQIISKTYQITDGIIEVKEKITALEGSIFARAEGNSGNQWVHSYGLGSGDFGAGKEWNLAIAEDNKPKFWDTTQAIQNEWLLLRFTLNGDHLKGERFKYADMSPNGGPVEGTLTKYSSGYIGLRTTGNDRTCYYDWILVRKYAEPEPFIEV</sequence>
<reference evidence="2 3" key="1">
    <citation type="submission" date="2022-09" db="EMBL/GenBank/DDBJ databases">
        <title>Evolutionary Diversification of Methanotrophic Ca. Methanophagales (ANME-1) and Their Expansive Virome.</title>
        <authorList>
            <person name="Laso-Perez R."/>
            <person name="Wu F."/>
            <person name="Cremiere A."/>
            <person name="Speth D."/>
            <person name="Magyar J.S."/>
            <person name="Krupovic M."/>
            <person name="Orphan V.J."/>
        </authorList>
    </citation>
    <scope>NUCLEOTIDE SEQUENCE [LARGE SCALE GENOMIC DNA]</scope>
    <source>
        <strain evidence="2">PBV299</strain>
    </source>
</reference>
<accession>A0ABY6GLS9</accession>
<name>A0ABY6GLS9_9CAUD</name>